<dbReference type="EMBL" id="UYJE01009011">
    <property type="protein sequence ID" value="VDI69218.1"/>
    <property type="molecule type" value="Genomic_DNA"/>
</dbReference>
<dbReference type="AlphaFoldDB" id="A0A8B6GTF0"/>
<comment type="caution">
    <text evidence="3">The sequence shown here is derived from an EMBL/GenBank/DDBJ whole genome shotgun (WGS) entry which is preliminary data.</text>
</comment>
<reference evidence="3" key="1">
    <citation type="submission" date="2018-11" db="EMBL/GenBank/DDBJ databases">
        <authorList>
            <person name="Alioto T."/>
            <person name="Alioto T."/>
        </authorList>
    </citation>
    <scope>NUCLEOTIDE SEQUENCE</scope>
</reference>
<accession>A0A8B6GTF0</accession>
<evidence type="ECO:0000313" key="3">
    <source>
        <dbReference type="EMBL" id="VDI69218.1"/>
    </source>
</evidence>
<organism evidence="3 4">
    <name type="scientific">Mytilus galloprovincialis</name>
    <name type="common">Mediterranean mussel</name>
    <dbReference type="NCBI Taxonomy" id="29158"/>
    <lineage>
        <taxon>Eukaryota</taxon>
        <taxon>Metazoa</taxon>
        <taxon>Spiralia</taxon>
        <taxon>Lophotrochozoa</taxon>
        <taxon>Mollusca</taxon>
        <taxon>Bivalvia</taxon>
        <taxon>Autobranchia</taxon>
        <taxon>Pteriomorphia</taxon>
        <taxon>Mytilida</taxon>
        <taxon>Mytiloidea</taxon>
        <taxon>Mytilidae</taxon>
        <taxon>Mytilinae</taxon>
        <taxon>Mytilus</taxon>
    </lineage>
</organism>
<evidence type="ECO:0000256" key="2">
    <source>
        <dbReference type="SAM" id="Phobius"/>
    </source>
</evidence>
<dbReference type="Proteomes" id="UP000596742">
    <property type="component" value="Unassembled WGS sequence"/>
</dbReference>
<gene>
    <name evidence="3" type="ORF">MGAL_10B086196</name>
</gene>
<proteinExistence type="predicted"/>
<feature type="region of interest" description="Disordered" evidence="1">
    <location>
        <begin position="118"/>
        <end position="151"/>
    </location>
</feature>
<keyword evidence="4" id="KW-1185">Reference proteome</keyword>
<name>A0A8B6GTF0_MYTGA</name>
<keyword evidence="2" id="KW-0812">Transmembrane</keyword>
<protein>
    <submittedName>
        <fullName evidence="3">Uncharacterized protein</fullName>
    </submittedName>
</protein>
<evidence type="ECO:0000313" key="4">
    <source>
        <dbReference type="Proteomes" id="UP000596742"/>
    </source>
</evidence>
<keyword evidence="2" id="KW-1133">Transmembrane helix</keyword>
<evidence type="ECO:0000256" key="1">
    <source>
        <dbReference type="SAM" id="MobiDB-lite"/>
    </source>
</evidence>
<feature type="transmembrane region" description="Helical" evidence="2">
    <location>
        <begin position="72"/>
        <end position="96"/>
    </location>
</feature>
<keyword evidence="2" id="KW-0472">Membrane</keyword>
<sequence length="179" mass="20284">MSTLLDNFCFLLPQDYADKYTTYKVNNIDISTETADGKDTFHSMTKAVFQLQTEMTDSTAVHAEQKTHNASAIVAVFVIVALIVTIMVGFFVYKYIILRKHNVTYRYSLLNQNDGELNSPAVKKQNDTASNGGSRVPKEQRPSRSNQLQSDIQSYHDDSDVRFSFTFYGMGNSELFYSV</sequence>